<reference evidence="8 9" key="1">
    <citation type="journal article" name="Front. Microbiol.">
        <title>Sugar Metabolism of the First Thermophilic Planctomycete Thermogutta terrifontis: Comparative Genomic and Transcriptomic Approaches.</title>
        <authorList>
            <person name="Elcheninov A.G."/>
            <person name="Menzel P."/>
            <person name="Gudbergsdottir S.R."/>
            <person name="Slesarev A.I."/>
            <person name="Kadnikov V.V."/>
            <person name="Krogh A."/>
            <person name="Bonch-Osmolovskaya E.A."/>
            <person name="Peng X."/>
            <person name="Kublanov I.V."/>
        </authorList>
    </citation>
    <scope>NUCLEOTIDE SEQUENCE [LARGE SCALE GENOMIC DNA]</scope>
    <source>
        <strain evidence="8 9">R1</strain>
    </source>
</reference>
<evidence type="ECO:0000313" key="8">
    <source>
        <dbReference type="EMBL" id="ASV72650.1"/>
    </source>
</evidence>
<evidence type="ECO:0000256" key="2">
    <source>
        <dbReference type="ARBA" id="ARBA00022722"/>
    </source>
</evidence>
<dbReference type="RefSeq" id="WP_157731548.1">
    <property type="nucleotide sequence ID" value="NZ_CP018477.1"/>
</dbReference>
<comment type="similarity">
    <text evidence="5">Belongs to the YicC/YloC family.</text>
</comment>
<dbReference type="GO" id="GO:0016787">
    <property type="term" value="F:hydrolase activity"/>
    <property type="evidence" value="ECO:0007669"/>
    <property type="project" value="UniProtKB-KW"/>
</dbReference>
<dbReference type="GO" id="GO:0004521">
    <property type="term" value="F:RNA endonuclease activity"/>
    <property type="evidence" value="ECO:0007669"/>
    <property type="project" value="InterPro"/>
</dbReference>
<keyword evidence="9" id="KW-1185">Reference proteome</keyword>
<gene>
    <name evidence="8" type="ORF">THTE_0048</name>
</gene>
<feature type="domain" description="Endoribonuclease YicC-like N-terminal" evidence="6">
    <location>
        <begin position="19"/>
        <end position="173"/>
    </location>
</feature>
<dbReference type="Pfam" id="PF03755">
    <property type="entry name" value="YicC-like_N"/>
    <property type="match status" value="1"/>
</dbReference>
<dbReference type="PANTHER" id="PTHR30636">
    <property type="entry name" value="UPF0701 PROTEIN YICC"/>
    <property type="match status" value="1"/>
</dbReference>
<dbReference type="Proteomes" id="UP000215086">
    <property type="component" value="Chromosome"/>
</dbReference>
<evidence type="ECO:0000259" key="6">
    <source>
        <dbReference type="Pfam" id="PF03755"/>
    </source>
</evidence>
<dbReference type="EMBL" id="CP018477">
    <property type="protein sequence ID" value="ASV72650.1"/>
    <property type="molecule type" value="Genomic_DNA"/>
</dbReference>
<dbReference type="NCBIfam" id="TIGR00255">
    <property type="entry name" value="YicC/YloC family endoribonuclease"/>
    <property type="match status" value="1"/>
</dbReference>
<protein>
    <submittedName>
        <fullName evidence="8">Protein YicC</fullName>
    </submittedName>
</protein>
<dbReference type="Pfam" id="PF08340">
    <property type="entry name" value="YicC-like_C"/>
    <property type="match status" value="1"/>
</dbReference>
<feature type="domain" description="Endoribonuclease YicC-like C-terminal" evidence="7">
    <location>
        <begin position="190"/>
        <end position="313"/>
    </location>
</feature>
<dbReference type="OrthoDB" id="9771229at2"/>
<accession>A0A286R9M0</accession>
<keyword evidence="4" id="KW-0378">Hydrolase</keyword>
<dbReference type="AlphaFoldDB" id="A0A286R9M0"/>
<keyword evidence="2" id="KW-0540">Nuclease</keyword>
<dbReference type="InterPro" id="IPR013527">
    <property type="entry name" value="YicC-like_N"/>
</dbReference>
<dbReference type="InterPro" id="IPR005229">
    <property type="entry name" value="YicC/YloC-like"/>
</dbReference>
<evidence type="ECO:0000259" key="7">
    <source>
        <dbReference type="Pfam" id="PF08340"/>
    </source>
</evidence>
<sequence>MTAAKRALIRNAEASPLLCSMTGFGEARLQKDETSFRVEIRAVNNRFLKISIRCNEDLPAAAENEIENLVRKYIRRGTVQVALFLDRQPRPGDYRINTQVLLGYYRQVEAAALDAGLTPPSGIEPFLVLPGIVSELVDPSAYVAEILPSLLTVIAQALEQLQAMRIREGHAMAADMRATCLRIYSLSEEVEQRAPMVVENYRQRLQERMTRLLGEAAEVLKPEDILKEAGLFAERADISEEIVRLRSHVQQFLSVLESPGEEPPGRRLEFLTQEMFREINTMGAKANDAEISRCVVDMKTQVERLREMVQNVE</sequence>
<evidence type="ECO:0000256" key="5">
    <source>
        <dbReference type="ARBA" id="ARBA00035648"/>
    </source>
</evidence>
<dbReference type="InterPro" id="IPR013551">
    <property type="entry name" value="YicC-like_C"/>
</dbReference>
<evidence type="ECO:0000313" key="9">
    <source>
        <dbReference type="Proteomes" id="UP000215086"/>
    </source>
</evidence>
<dbReference type="PANTHER" id="PTHR30636:SF3">
    <property type="entry name" value="UPF0701 PROTEIN YICC"/>
    <property type="match status" value="1"/>
</dbReference>
<comment type="cofactor">
    <cofactor evidence="1">
        <name>a divalent metal cation</name>
        <dbReference type="ChEBI" id="CHEBI:60240"/>
    </cofactor>
</comment>
<evidence type="ECO:0000256" key="3">
    <source>
        <dbReference type="ARBA" id="ARBA00022759"/>
    </source>
</evidence>
<name>A0A286R9M0_9BACT</name>
<proteinExistence type="inferred from homology"/>
<evidence type="ECO:0000256" key="1">
    <source>
        <dbReference type="ARBA" id="ARBA00001968"/>
    </source>
</evidence>
<organism evidence="8 9">
    <name type="scientific">Thermogutta terrifontis</name>
    <dbReference type="NCBI Taxonomy" id="1331910"/>
    <lineage>
        <taxon>Bacteria</taxon>
        <taxon>Pseudomonadati</taxon>
        <taxon>Planctomycetota</taxon>
        <taxon>Planctomycetia</taxon>
        <taxon>Pirellulales</taxon>
        <taxon>Thermoguttaceae</taxon>
        <taxon>Thermogutta</taxon>
    </lineage>
</organism>
<keyword evidence="3" id="KW-0255">Endonuclease</keyword>
<dbReference type="KEGG" id="ttf:THTE_0048"/>
<evidence type="ECO:0000256" key="4">
    <source>
        <dbReference type="ARBA" id="ARBA00022801"/>
    </source>
</evidence>